<feature type="domain" description="DUF7083" evidence="2">
    <location>
        <begin position="63"/>
        <end position="148"/>
    </location>
</feature>
<organism evidence="3 4">
    <name type="scientific">Meloidogyne hapla</name>
    <name type="common">Root-knot nematode worm</name>
    <dbReference type="NCBI Taxonomy" id="6305"/>
    <lineage>
        <taxon>Eukaryota</taxon>
        <taxon>Metazoa</taxon>
        <taxon>Ecdysozoa</taxon>
        <taxon>Nematoda</taxon>
        <taxon>Chromadorea</taxon>
        <taxon>Rhabditida</taxon>
        <taxon>Tylenchina</taxon>
        <taxon>Tylenchomorpha</taxon>
        <taxon>Tylenchoidea</taxon>
        <taxon>Meloidogynidae</taxon>
        <taxon>Meloidogyninae</taxon>
        <taxon>Meloidogyne</taxon>
    </lineage>
</organism>
<dbReference type="SUPFAM" id="SSF50630">
    <property type="entry name" value="Acid proteases"/>
    <property type="match status" value="1"/>
</dbReference>
<keyword evidence="1" id="KW-0175">Coiled coil</keyword>
<dbReference type="InterPro" id="IPR050951">
    <property type="entry name" value="Retrovirus_Pol_polyprotein"/>
</dbReference>
<sequence length="702" mass="80751">MKAEEIQKLLEQQQQEFNKKQMELQQHQNQQLLLQQKQIAELIEKLGSKEANNIEKDKSADYGKLNKSIVEFHCDIPRAYTFETWYEKYKTYFEIEGSTLSEELKVRLLISKLGGPEYSKIAQKLLPRKLNDLKFEELIKELKEEFGDPRSKLLKRFDTLKLKCNDFENVLEFGNLVNAECEKSEMALTIEEMKILIFISGLPDCGSELKQNCIRLIENKIKKNEDCTLKDLLNDCKIFLATKKEVKLLSESKQVSKIEIGAPPEINQIFQEPKLQSIEKKSPTKHWNNYPTNYRQPPKIPYCNHCKKDGHWTLNCYFAGRRKFSPKVNTIKISGSNENGPYCALLDIDDKKNVIQKENWIVQQLKINGNSIDMIVDTAAQITIISKDCWQEIGKPELQEISYTGSGLGNSKFNIEGKFMAKIEYKNRHEELDCHVVDGKFNLIGLPWLKKLKILKNIRIQPLIENQPSPKKKIVWQKQKPLKKPIVQVNYWKGKKVLVKNKNNRSGAIEWLKGEIVGRIGKLFRIEVYCLKSIILRKIEDIKEDNSQAKNNSKKKYNVQRSAAMPFKDGSTPNKRAKILADGSDDQMISISEGTSNENEMEWPNYATLILGAINVLMTIVAAYLGPNEKNEDGDSQSTDTDSTQSVDNLESFMCSEQRLVPMYLMEIAPLNMRGKIGLFDQLLVIIFVYCRQIFVGVNAGE</sequence>
<evidence type="ECO:0000313" key="3">
    <source>
        <dbReference type="Proteomes" id="UP000095281"/>
    </source>
</evidence>
<feature type="coiled-coil region" evidence="1">
    <location>
        <begin position="3"/>
        <end position="30"/>
    </location>
</feature>
<proteinExistence type="predicted"/>
<evidence type="ECO:0000256" key="1">
    <source>
        <dbReference type="SAM" id="Coils"/>
    </source>
</evidence>
<reference evidence="4" key="1">
    <citation type="submission" date="2016-11" db="UniProtKB">
        <authorList>
            <consortium name="WormBaseParasite"/>
        </authorList>
    </citation>
    <scope>IDENTIFICATION</scope>
</reference>
<protein>
    <submittedName>
        <fullName evidence="4">Peptidase A2 domain-containing protein</fullName>
    </submittedName>
</protein>
<keyword evidence="3" id="KW-1185">Reference proteome</keyword>
<dbReference type="AlphaFoldDB" id="A0A1I8B7I2"/>
<dbReference type="Gene3D" id="2.40.70.10">
    <property type="entry name" value="Acid Proteases"/>
    <property type="match status" value="1"/>
</dbReference>
<name>A0A1I8B7I2_MELHA</name>
<evidence type="ECO:0000313" key="4">
    <source>
        <dbReference type="WBParaSite" id="MhA1_Contig155.frz3.gene18"/>
    </source>
</evidence>
<evidence type="ECO:0000259" key="2">
    <source>
        <dbReference type="Pfam" id="PF23309"/>
    </source>
</evidence>
<dbReference type="Proteomes" id="UP000095281">
    <property type="component" value="Unplaced"/>
</dbReference>
<accession>A0A1I8B7I2</accession>
<dbReference type="Pfam" id="PF23309">
    <property type="entry name" value="DUF7083"/>
    <property type="match status" value="1"/>
</dbReference>
<dbReference type="InterPro" id="IPR021109">
    <property type="entry name" value="Peptidase_aspartic_dom_sf"/>
</dbReference>
<dbReference type="OMA" id="ENEMEWP"/>
<dbReference type="InterPro" id="IPR055510">
    <property type="entry name" value="DUF7083"/>
</dbReference>
<dbReference type="Pfam" id="PF13975">
    <property type="entry name" value="gag-asp_proteas"/>
    <property type="match status" value="1"/>
</dbReference>
<dbReference type="PANTHER" id="PTHR37984:SF9">
    <property type="entry name" value="INTEGRASE CATALYTIC DOMAIN-CONTAINING PROTEIN"/>
    <property type="match status" value="1"/>
</dbReference>
<dbReference type="WBParaSite" id="MhA1_Contig155.frz3.gene18">
    <property type="protein sequence ID" value="MhA1_Contig155.frz3.gene18"/>
    <property type="gene ID" value="MhA1_Contig155.frz3.gene18"/>
</dbReference>
<dbReference type="PANTHER" id="PTHR37984">
    <property type="entry name" value="PROTEIN CBG26694"/>
    <property type="match status" value="1"/>
</dbReference>